<comment type="caution">
    <text evidence="1">The sequence shown here is derived from an EMBL/GenBank/DDBJ whole genome shotgun (WGS) entry which is preliminary data.</text>
</comment>
<accession>A0A9N8YSK8</accession>
<reference evidence="1" key="1">
    <citation type="submission" date="2021-06" db="EMBL/GenBank/DDBJ databases">
        <authorList>
            <person name="Kallberg Y."/>
            <person name="Tangrot J."/>
            <person name="Rosling A."/>
        </authorList>
    </citation>
    <scope>NUCLEOTIDE SEQUENCE</scope>
    <source>
        <strain evidence="1">CL551</strain>
    </source>
</reference>
<sequence>MIYTDALLKKSCTCFGKNDHLFGRMERDMGHGARYMDGTRCIS</sequence>
<gene>
    <name evidence="1" type="ORF">AMORRO_LOCUS474</name>
</gene>
<dbReference type="EMBL" id="CAJVPV010000123">
    <property type="protein sequence ID" value="CAG8443759.1"/>
    <property type="molecule type" value="Genomic_DNA"/>
</dbReference>
<keyword evidence="2" id="KW-1185">Reference proteome</keyword>
<protein>
    <submittedName>
        <fullName evidence="1">15462_t:CDS:1</fullName>
    </submittedName>
</protein>
<evidence type="ECO:0000313" key="2">
    <source>
        <dbReference type="Proteomes" id="UP000789342"/>
    </source>
</evidence>
<organism evidence="1 2">
    <name type="scientific">Acaulospora morrowiae</name>
    <dbReference type="NCBI Taxonomy" id="94023"/>
    <lineage>
        <taxon>Eukaryota</taxon>
        <taxon>Fungi</taxon>
        <taxon>Fungi incertae sedis</taxon>
        <taxon>Mucoromycota</taxon>
        <taxon>Glomeromycotina</taxon>
        <taxon>Glomeromycetes</taxon>
        <taxon>Diversisporales</taxon>
        <taxon>Acaulosporaceae</taxon>
        <taxon>Acaulospora</taxon>
    </lineage>
</organism>
<proteinExistence type="predicted"/>
<evidence type="ECO:0000313" key="1">
    <source>
        <dbReference type="EMBL" id="CAG8443759.1"/>
    </source>
</evidence>
<dbReference type="Proteomes" id="UP000789342">
    <property type="component" value="Unassembled WGS sequence"/>
</dbReference>
<name>A0A9N8YSK8_9GLOM</name>
<dbReference type="AlphaFoldDB" id="A0A9N8YSK8"/>